<reference evidence="3" key="1">
    <citation type="journal article" date="2020" name="Stud. Mycol.">
        <title>101 Dothideomycetes genomes: a test case for predicting lifestyles and emergence of pathogens.</title>
        <authorList>
            <person name="Haridas S."/>
            <person name="Albert R."/>
            <person name="Binder M."/>
            <person name="Bloem J."/>
            <person name="Labutti K."/>
            <person name="Salamov A."/>
            <person name="Andreopoulos B."/>
            <person name="Baker S."/>
            <person name="Barry K."/>
            <person name="Bills G."/>
            <person name="Bluhm B."/>
            <person name="Cannon C."/>
            <person name="Castanera R."/>
            <person name="Culley D."/>
            <person name="Daum C."/>
            <person name="Ezra D."/>
            <person name="Gonzalez J."/>
            <person name="Henrissat B."/>
            <person name="Kuo A."/>
            <person name="Liang C."/>
            <person name="Lipzen A."/>
            <person name="Lutzoni F."/>
            <person name="Magnuson J."/>
            <person name="Mondo S."/>
            <person name="Nolan M."/>
            <person name="Ohm R."/>
            <person name="Pangilinan J."/>
            <person name="Park H.-J."/>
            <person name="Ramirez L."/>
            <person name="Alfaro M."/>
            <person name="Sun H."/>
            <person name="Tritt A."/>
            <person name="Yoshinaga Y."/>
            <person name="Zwiers L.-H."/>
            <person name="Turgeon B."/>
            <person name="Goodwin S."/>
            <person name="Spatafora J."/>
            <person name="Crous P."/>
            <person name="Grigoriev I."/>
        </authorList>
    </citation>
    <scope>NUCLEOTIDE SEQUENCE</scope>
    <source>
        <strain evidence="3">CBS 125425</strain>
    </source>
</reference>
<gene>
    <name evidence="3" type="ORF">EJ04DRAFT_567762</name>
</gene>
<evidence type="ECO:0000313" key="3">
    <source>
        <dbReference type="EMBL" id="KAF2730426.1"/>
    </source>
</evidence>
<accession>A0A9P4UYU4</accession>
<comment type="caution">
    <text evidence="3">The sequence shown here is derived from an EMBL/GenBank/DDBJ whole genome shotgun (WGS) entry which is preliminary data.</text>
</comment>
<name>A0A9P4UYU4_9PLEO</name>
<keyword evidence="4" id="KW-1185">Reference proteome</keyword>
<feature type="domain" description="ChrR-like cupin" evidence="2">
    <location>
        <begin position="19"/>
        <end position="97"/>
    </location>
</feature>
<organism evidence="3 4">
    <name type="scientific">Polyplosphaeria fusca</name>
    <dbReference type="NCBI Taxonomy" id="682080"/>
    <lineage>
        <taxon>Eukaryota</taxon>
        <taxon>Fungi</taxon>
        <taxon>Dikarya</taxon>
        <taxon>Ascomycota</taxon>
        <taxon>Pezizomycotina</taxon>
        <taxon>Dothideomycetes</taxon>
        <taxon>Pleosporomycetidae</taxon>
        <taxon>Pleosporales</taxon>
        <taxon>Tetraplosphaeriaceae</taxon>
        <taxon>Polyplosphaeria</taxon>
    </lineage>
</organism>
<dbReference type="SUPFAM" id="SSF51182">
    <property type="entry name" value="RmlC-like cupins"/>
    <property type="match status" value="1"/>
</dbReference>
<sequence length="111" mass="12410">MPKPTIEFTPTSSFPGSQSPGLLTQPLSSDPDTGDKTVLLTHEPGSAWGDPVCQHEYWEEVYIISGRIYDKGLEKWFGAGEYCCRPPGMRHGPFEADGEEGCKEICWLRFK</sequence>
<dbReference type="AlphaFoldDB" id="A0A9P4UYU4"/>
<evidence type="ECO:0000313" key="4">
    <source>
        <dbReference type="Proteomes" id="UP000799444"/>
    </source>
</evidence>
<feature type="region of interest" description="Disordered" evidence="1">
    <location>
        <begin position="1"/>
        <end position="37"/>
    </location>
</feature>
<dbReference type="InterPro" id="IPR014710">
    <property type="entry name" value="RmlC-like_jellyroll"/>
</dbReference>
<dbReference type="Gene3D" id="2.60.120.10">
    <property type="entry name" value="Jelly Rolls"/>
    <property type="match status" value="1"/>
</dbReference>
<protein>
    <submittedName>
        <fullName evidence="3">Cupin 2 domain-containing protein</fullName>
    </submittedName>
</protein>
<dbReference type="InterPro" id="IPR011051">
    <property type="entry name" value="RmlC_Cupin_sf"/>
</dbReference>
<feature type="compositionally biased region" description="Polar residues" evidence="1">
    <location>
        <begin position="8"/>
        <end position="31"/>
    </location>
</feature>
<dbReference type="Proteomes" id="UP000799444">
    <property type="component" value="Unassembled WGS sequence"/>
</dbReference>
<dbReference type="OrthoDB" id="9970537at2759"/>
<evidence type="ECO:0000259" key="2">
    <source>
        <dbReference type="Pfam" id="PF12973"/>
    </source>
</evidence>
<dbReference type="EMBL" id="ML996218">
    <property type="protein sequence ID" value="KAF2730426.1"/>
    <property type="molecule type" value="Genomic_DNA"/>
</dbReference>
<evidence type="ECO:0000256" key="1">
    <source>
        <dbReference type="SAM" id="MobiDB-lite"/>
    </source>
</evidence>
<proteinExistence type="predicted"/>
<dbReference type="InterPro" id="IPR025979">
    <property type="entry name" value="ChrR-like_cupin_dom"/>
</dbReference>
<dbReference type="Pfam" id="PF12973">
    <property type="entry name" value="Cupin_7"/>
    <property type="match status" value="1"/>
</dbReference>